<dbReference type="OrthoDB" id="531680at2759"/>
<evidence type="ECO:0000313" key="6">
    <source>
        <dbReference type="EMBL" id="PRW58915.1"/>
    </source>
</evidence>
<dbReference type="GO" id="GO:0000166">
    <property type="term" value="F:nucleotide binding"/>
    <property type="evidence" value="ECO:0007669"/>
    <property type="project" value="UniProtKB-KW"/>
</dbReference>
<dbReference type="Proteomes" id="UP000239899">
    <property type="component" value="Unassembled WGS sequence"/>
</dbReference>
<keyword evidence="3" id="KW-0547">Nucleotide-binding</keyword>
<dbReference type="GO" id="GO:0016787">
    <property type="term" value="F:hydrolase activity"/>
    <property type="evidence" value="ECO:0007669"/>
    <property type="project" value="UniProtKB-KW"/>
</dbReference>
<feature type="domain" description="5'-Nucleotidase C-terminal" evidence="5">
    <location>
        <begin position="373"/>
        <end position="557"/>
    </location>
</feature>
<organism evidence="6 7">
    <name type="scientific">Chlorella sorokiniana</name>
    <name type="common">Freshwater green alga</name>
    <dbReference type="NCBI Taxonomy" id="3076"/>
    <lineage>
        <taxon>Eukaryota</taxon>
        <taxon>Viridiplantae</taxon>
        <taxon>Chlorophyta</taxon>
        <taxon>core chlorophytes</taxon>
        <taxon>Trebouxiophyceae</taxon>
        <taxon>Chlorellales</taxon>
        <taxon>Chlorellaceae</taxon>
        <taxon>Chlorella clade</taxon>
        <taxon>Chlorella</taxon>
    </lineage>
</organism>
<dbReference type="EMBL" id="LHPG02000004">
    <property type="protein sequence ID" value="PRW58915.1"/>
    <property type="molecule type" value="Genomic_DNA"/>
</dbReference>
<keyword evidence="2 3" id="KW-0732">Signal</keyword>
<feature type="chain" id="PRO_5015022979" evidence="3">
    <location>
        <begin position="26"/>
        <end position="618"/>
    </location>
</feature>
<dbReference type="Gene3D" id="3.90.780.10">
    <property type="entry name" value="5'-Nucleotidase, C-terminal domain"/>
    <property type="match status" value="1"/>
</dbReference>
<evidence type="ECO:0000256" key="1">
    <source>
        <dbReference type="ARBA" id="ARBA00006654"/>
    </source>
</evidence>
<sequence length="618" mass="64358">MLLRSSPANTLLLLVLTLGSAAAQALELQVQAINDNHARYEPADVQFGTQCNGTRGEEVCFGGVARQVSAINSARAAAARRGVDTLVLHAGDQYTGTLFDAVFTKKGQQIAADFLRLMGVQAFTLGNHEFDNGATGPAGLEGFIRSINGSFPVLSCNLDTSGEPALAGLVQRFTLLPLQHSNATVGVVGLTSVETPGTSNPGERLQFRPYADTLPGCVAEARAAGADLVIALTHIGFDADQALAASPAAAGVDLIVGGHTHSFLYTGPPPPLLVDPPTNETSEVEGTYPTWVTNGSKRIPIVQALYGSRYLGALNTTWAAAEGPSGSLRLEGATGAPLLLGGRNSTNYVPDDPVAAARLAELQGPLADYTSQVVGQAAATLDGERIDIRNRETNLGDAMCDAILAYAKRHTGLLGGDNAGRPAVCLVNGGVFRASIPAGNVTQGDCLAVTPYGERWIRGNWFVAKAVNASTLAAALNNGFSGWTGNVSAQGRFPQIGGALRAAFDPVNQPNTSRLVGAELRLPNGSTVPLSSFSGDVLLLSTDYLVGGGDFYTMLKDAPVLFDSSKPLNEILAEQFQQASPLAATTDGRLVNCAEAGSSLLCGSQAKPASRRRLHWRA</sequence>
<dbReference type="InterPro" id="IPR004843">
    <property type="entry name" value="Calcineurin-like_PHP"/>
</dbReference>
<dbReference type="SUPFAM" id="SSF56300">
    <property type="entry name" value="Metallo-dependent phosphatases"/>
    <property type="match status" value="1"/>
</dbReference>
<gene>
    <name evidence="6" type="ORF">C2E21_2425</name>
</gene>
<dbReference type="Pfam" id="PF02872">
    <property type="entry name" value="5_nucleotid_C"/>
    <property type="match status" value="1"/>
</dbReference>
<dbReference type="InterPro" id="IPR036907">
    <property type="entry name" value="5'-Nucleotdase_C_sf"/>
</dbReference>
<evidence type="ECO:0000313" key="7">
    <source>
        <dbReference type="Proteomes" id="UP000239899"/>
    </source>
</evidence>
<dbReference type="PANTHER" id="PTHR11575">
    <property type="entry name" value="5'-NUCLEOTIDASE-RELATED"/>
    <property type="match status" value="1"/>
</dbReference>
<evidence type="ECO:0000256" key="2">
    <source>
        <dbReference type="ARBA" id="ARBA00022729"/>
    </source>
</evidence>
<keyword evidence="7" id="KW-1185">Reference proteome</keyword>
<proteinExistence type="inferred from homology"/>
<dbReference type="InterPro" id="IPR029052">
    <property type="entry name" value="Metallo-depent_PP-like"/>
</dbReference>
<dbReference type="PRINTS" id="PR01607">
    <property type="entry name" value="APYRASEFAMLY"/>
</dbReference>
<dbReference type="InterPro" id="IPR006179">
    <property type="entry name" value="5_nucleotidase/apyrase"/>
</dbReference>
<dbReference type="Gene3D" id="3.60.21.10">
    <property type="match status" value="1"/>
</dbReference>
<dbReference type="Pfam" id="PF00149">
    <property type="entry name" value="Metallophos"/>
    <property type="match status" value="1"/>
</dbReference>
<accession>A0A2P6TXW8</accession>
<comment type="similarity">
    <text evidence="1 3">Belongs to the 5'-nucleotidase family.</text>
</comment>
<evidence type="ECO:0000259" key="5">
    <source>
        <dbReference type="Pfam" id="PF02872"/>
    </source>
</evidence>
<dbReference type="PANTHER" id="PTHR11575:SF24">
    <property type="entry name" value="5'-NUCLEOTIDASE"/>
    <property type="match status" value="1"/>
</dbReference>
<feature type="signal peptide" evidence="3">
    <location>
        <begin position="1"/>
        <end position="25"/>
    </location>
</feature>
<protein>
    <submittedName>
        <fullName evidence="6">5-nucleotidase</fullName>
    </submittedName>
</protein>
<dbReference type="InterPro" id="IPR008334">
    <property type="entry name" value="5'-Nucleotdase_C"/>
</dbReference>
<evidence type="ECO:0000256" key="3">
    <source>
        <dbReference type="RuleBase" id="RU362119"/>
    </source>
</evidence>
<evidence type="ECO:0000259" key="4">
    <source>
        <dbReference type="Pfam" id="PF00149"/>
    </source>
</evidence>
<name>A0A2P6TXW8_CHLSO</name>
<keyword evidence="3" id="KW-0378">Hydrolase</keyword>
<dbReference type="SUPFAM" id="SSF55816">
    <property type="entry name" value="5'-nucleotidase (syn. UDP-sugar hydrolase), C-terminal domain"/>
    <property type="match status" value="1"/>
</dbReference>
<dbReference type="AlphaFoldDB" id="A0A2P6TXW8"/>
<dbReference type="GO" id="GO:0009166">
    <property type="term" value="P:nucleotide catabolic process"/>
    <property type="evidence" value="ECO:0007669"/>
    <property type="project" value="InterPro"/>
</dbReference>
<dbReference type="STRING" id="3076.A0A2P6TXW8"/>
<feature type="domain" description="Calcineurin-like phosphoesterase" evidence="4">
    <location>
        <begin position="33"/>
        <end position="262"/>
    </location>
</feature>
<reference evidence="6 7" key="1">
    <citation type="journal article" date="2018" name="Plant J.">
        <title>Genome sequences of Chlorella sorokiniana UTEX 1602 and Micractinium conductrix SAG 241.80: implications to maltose excretion by a green alga.</title>
        <authorList>
            <person name="Arriola M.B."/>
            <person name="Velmurugan N."/>
            <person name="Zhang Y."/>
            <person name="Plunkett M.H."/>
            <person name="Hondzo H."/>
            <person name="Barney B.M."/>
        </authorList>
    </citation>
    <scope>NUCLEOTIDE SEQUENCE [LARGE SCALE GENOMIC DNA]</scope>
    <source>
        <strain evidence="7">UTEX 1602</strain>
    </source>
</reference>
<comment type="caution">
    <text evidence="6">The sequence shown here is derived from an EMBL/GenBank/DDBJ whole genome shotgun (WGS) entry which is preliminary data.</text>
</comment>